<feature type="transmembrane region" description="Helical" evidence="6">
    <location>
        <begin position="137"/>
        <end position="156"/>
    </location>
</feature>
<evidence type="ECO:0000256" key="4">
    <source>
        <dbReference type="ARBA" id="ARBA00023136"/>
    </source>
</evidence>
<evidence type="ECO:0000313" key="9">
    <source>
        <dbReference type="Proteomes" id="UP000460272"/>
    </source>
</evidence>
<evidence type="ECO:0000259" key="7">
    <source>
        <dbReference type="PROSITE" id="PS50801"/>
    </source>
</evidence>
<gene>
    <name evidence="8" type="ORF">EAS64_13765</name>
</gene>
<dbReference type="GO" id="GO:0016020">
    <property type="term" value="C:membrane"/>
    <property type="evidence" value="ECO:0007669"/>
    <property type="project" value="UniProtKB-SubCell"/>
</dbReference>
<accession>A0A6P2C665</accession>
<evidence type="ECO:0000256" key="2">
    <source>
        <dbReference type="ARBA" id="ARBA00022692"/>
    </source>
</evidence>
<dbReference type="EMBL" id="RPFW01000002">
    <property type="protein sequence ID" value="TVZ05581.1"/>
    <property type="molecule type" value="Genomic_DNA"/>
</dbReference>
<evidence type="ECO:0000313" key="8">
    <source>
        <dbReference type="EMBL" id="TVZ05581.1"/>
    </source>
</evidence>
<feature type="compositionally biased region" description="Basic residues" evidence="5">
    <location>
        <begin position="594"/>
        <end position="605"/>
    </location>
</feature>
<evidence type="ECO:0000256" key="6">
    <source>
        <dbReference type="SAM" id="Phobius"/>
    </source>
</evidence>
<feature type="transmembrane region" description="Helical" evidence="6">
    <location>
        <begin position="82"/>
        <end position="102"/>
    </location>
</feature>
<feature type="compositionally biased region" description="Low complexity" evidence="5">
    <location>
        <begin position="582"/>
        <end position="593"/>
    </location>
</feature>
<proteinExistence type="predicted"/>
<keyword evidence="9" id="KW-1185">Reference proteome</keyword>
<keyword evidence="2 6" id="KW-0812">Transmembrane</keyword>
<comment type="subcellular location">
    <subcellularLocation>
        <location evidence="1">Membrane</location>
        <topology evidence="1">Multi-pass membrane protein</topology>
    </subcellularLocation>
</comment>
<evidence type="ECO:0000256" key="3">
    <source>
        <dbReference type="ARBA" id="ARBA00022989"/>
    </source>
</evidence>
<feature type="transmembrane region" description="Helical" evidence="6">
    <location>
        <begin position="108"/>
        <end position="125"/>
    </location>
</feature>
<feature type="transmembrane region" description="Helical" evidence="6">
    <location>
        <begin position="53"/>
        <end position="75"/>
    </location>
</feature>
<dbReference type="OrthoDB" id="9769739at2"/>
<keyword evidence="3 6" id="KW-1133">Transmembrane helix</keyword>
<evidence type="ECO:0000256" key="1">
    <source>
        <dbReference type="ARBA" id="ARBA00004141"/>
    </source>
</evidence>
<dbReference type="AlphaFoldDB" id="A0A6P2C665"/>
<feature type="transmembrane region" description="Helical" evidence="6">
    <location>
        <begin position="390"/>
        <end position="418"/>
    </location>
</feature>
<feature type="transmembrane region" description="Helical" evidence="6">
    <location>
        <begin position="258"/>
        <end position="278"/>
    </location>
</feature>
<dbReference type="InterPro" id="IPR001902">
    <property type="entry name" value="SLC26A/SulP_fam"/>
</dbReference>
<dbReference type="Proteomes" id="UP000460272">
    <property type="component" value="Unassembled WGS sequence"/>
</dbReference>
<dbReference type="SUPFAM" id="SSF52091">
    <property type="entry name" value="SpoIIaa-like"/>
    <property type="match status" value="1"/>
</dbReference>
<dbReference type="Pfam" id="PF00916">
    <property type="entry name" value="Sulfate_transp"/>
    <property type="match status" value="1"/>
</dbReference>
<dbReference type="PROSITE" id="PS50801">
    <property type="entry name" value="STAS"/>
    <property type="match status" value="1"/>
</dbReference>
<sequence>MAAAPDGWRRRLGKLHVLGGVLPVQRSRLWPDALAGVTLAAIGVPEVLGYAKIAGMPLVTGLYTMLLPMAVFAVLCSSRHLVVAADSATAAILAAALAPLAAAGSERYVRLAGLAALLTGAMLLLARVIRLSFLANFLSRTVLVGFLTGVGIQVAAGQLPDMLGIKVTGTGTLMKLADTVRALPHAHWADVAVSAGVIAVVLAIRRVNRRVPGALIALGVAIAVSRLAHLPAHGVAVIGTVPRGLPSFALPAMSRADVASLLGASVSMFVVILAQSTATSRAYAAKYSEDVSVPDDLSALGAANVAAAFTGTFVVNGSPTKAQIVDSAGGRSQLSSLAASALVLCTVVLLTGLLTYLPTAALAAVVFLIAADLVDVAGMRRILAVRRDEFAVALLTTAAVVVLGVEDGIAVAIVASIVDHLRHSYNPLNSVLVKSPAGHWEAEPITPGARTEPGIAIYRFGTSLYYANAARLVDDLRTLVGTGEAVEWLVLDLTAVADIDYTAAAVLTTALGIAKERHVRFALSGVLDPVQRELDRYGITKALGPDASYETAGAALEAFHARNARPSALPPHMVRRRGAAVSPAASSLAGRSGRAARRRRSGSPR</sequence>
<dbReference type="InterPro" id="IPR036513">
    <property type="entry name" value="STAS_dom_sf"/>
</dbReference>
<organism evidence="8 9">
    <name type="scientific">Trebonia kvetii</name>
    <dbReference type="NCBI Taxonomy" id="2480626"/>
    <lineage>
        <taxon>Bacteria</taxon>
        <taxon>Bacillati</taxon>
        <taxon>Actinomycetota</taxon>
        <taxon>Actinomycetes</taxon>
        <taxon>Streptosporangiales</taxon>
        <taxon>Treboniaceae</taxon>
        <taxon>Trebonia</taxon>
    </lineage>
</organism>
<feature type="transmembrane region" description="Helical" evidence="6">
    <location>
        <begin position="360"/>
        <end position="378"/>
    </location>
</feature>
<feature type="region of interest" description="Disordered" evidence="5">
    <location>
        <begin position="567"/>
        <end position="605"/>
    </location>
</feature>
<dbReference type="InterPro" id="IPR002645">
    <property type="entry name" value="STAS_dom"/>
</dbReference>
<keyword evidence="4 6" id="KW-0472">Membrane</keyword>
<dbReference type="RefSeq" id="WP_145853282.1">
    <property type="nucleotide sequence ID" value="NZ_RPFW01000002.1"/>
</dbReference>
<feature type="transmembrane region" description="Helical" evidence="6">
    <location>
        <begin position="334"/>
        <end position="354"/>
    </location>
</feature>
<dbReference type="GO" id="GO:0055085">
    <property type="term" value="P:transmembrane transport"/>
    <property type="evidence" value="ECO:0007669"/>
    <property type="project" value="InterPro"/>
</dbReference>
<name>A0A6P2C665_9ACTN</name>
<protein>
    <submittedName>
        <fullName evidence="8">SulP family inorganic anion transporter</fullName>
    </submittedName>
</protein>
<dbReference type="InterPro" id="IPR011547">
    <property type="entry name" value="SLC26A/SulP_dom"/>
</dbReference>
<comment type="caution">
    <text evidence="8">The sequence shown here is derived from an EMBL/GenBank/DDBJ whole genome shotgun (WGS) entry which is preliminary data.</text>
</comment>
<feature type="transmembrane region" description="Helical" evidence="6">
    <location>
        <begin position="186"/>
        <end position="204"/>
    </location>
</feature>
<dbReference type="Gene3D" id="3.30.750.24">
    <property type="entry name" value="STAS domain"/>
    <property type="match status" value="1"/>
</dbReference>
<feature type="domain" description="STAS" evidence="7">
    <location>
        <begin position="445"/>
        <end position="559"/>
    </location>
</feature>
<dbReference type="CDD" id="cd07042">
    <property type="entry name" value="STAS_SulP_like_sulfate_transporter"/>
    <property type="match status" value="1"/>
</dbReference>
<evidence type="ECO:0000256" key="5">
    <source>
        <dbReference type="SAM" id="MobiDB-lite"/>
    </source>
</evidence>
<dbReference type="Pfam" id="PF01740">
    <property type="entry name" value="STAS"/>
    <property type="match status" value="1"/>
</dbReference>
<feature type="transmembrane region" description="Helical" evidence="6">
    <location>
        <begin position="216"/>
        <end position="238"/>
    </location>
</feature>
<reference evidence="8 9" key="1">
    <citation type="submission" date="2018-11" db="EMBL/GenBank/DDBJ databases">
        <title>Trebonia kvetii gen.nov., sp.nov., a novel acidophilic actinobacterium, and proposal of the new actinobacterial family Treboniaceae fam. nov.</title>
        <authorList>
            <person name="Rapoport D."/>
            <person name="Sagova-Mareckova M."/>
            <person name="Sedlacek I."/>
            <person name="Provaznik J."/>
            <person name="Kralova S."/>
            <person name="Pavlinic D."/>
            <person name="Benes V."/>
            <person name="Kopecky J."/>
        </authorList>
    </citation>
    <scope>NUCLEOTIDE SEQUENCE [LARGE SCALE GENOMIC DNA]</scope>
    <source>
        <strain evidence="8 9">15Tr583</strain>
    </source>
</reference>
<dbReference type="PANTHER" id="PTHR11814">
    <property type="entry name" value="SULFATE TRANSPORTER"/>
    <property type="match status" value="1"/>
</dbReference>